<accession>A0A1P8F643</accession>
<gene>
    <name evidence="2" type="ORF">Dform_00553</name>
</gene>
<evidence type="ECO:0000313" key="2">
    <source>
        <dbReference type="EMBL" id="APV43908.1"/>
    </source>
</evidence>
<keyword evidence="3" id="KW-1185">Reference proteome</keyword>
<dbReference type="Proteomes" id="UP000185934">
    <property type="component" value="Chromosome"/>
</dbReference>
<dbReference type="STRING" id="1839801.Dform_00553"/>
<evidence type="ECO:0000256" key="1">
    <source>
        <dbReference type="SAM" id="Coils"/>
    </source>
</evidence>
<proteinExistence type="predicted"/>
<organism evidence="2 3">
    <name type="scientific">Dehalogenimonas formicexedens</name>
    <dbReference type="NCBI Taxonomy" id="1839801"/>
    <lineage>
        <taxon>Bacteria</taxon>
        <taxon>Bacillati</taxon>
        <taxon>Chloroflexota</taxon>
        <taxon>Dehalococcoidia</taxon>
        <taxon>Dehalococcoidales</taxon>
        <taxon>Dehalococcoidaceae</taxon>
        <taxon>Dehalogenimonas</taxon>
    </lineage>
</organism>
<dbReference type="AlphaFoldDB" id="A0A1P8F643"/>
<dbReference type="KEGG" id="dfo:Dform_00553"/>
<name>A0A1P8F643_9CHLR</name>
<protein>
    <submittedName>
        <fullName evidence="2">Uncharacterized protein</fullName>
    </submittedName>
</protein>
<dbReference type="RefSeq" id="WP_076003655.1">
    <property type="nucleotide sequence ID" value="NZ_CP018258.1"/>
</dbReference>
<feature type="coiled-coil region" evidence="1">
    <location>
        <begin position="37"/>
        <end position="64"/>
    </location>
</feature>
<keyword evidence="1" id="KW-0175">Coiled coil</keyword>
<sequence>MSDLEDYKIMYRKQEAEFLAERKKLIAQKQLIGKVFTTEAIHKRQHIEKRIAELERKIIEIRTMLGENYKNN</sequence>
<evidence type="ECO:0000313" key="3">
    <source>
        <dbReference type="Proteomes" id="UP000185934"/>
    </source>
</evidence>
<dbReference type="EMBL" id="CP018258">
    <property type="protein sequence ID" value="APV43908.1"/>
    <property type="molecule type" value="Genomic_DNA"/>
</dbReference>
<dbReference type="OrthoDB" id="164371at2"/>
<reference evidence="3" key="1">
    <citation type="submission" date="2016-11" db="EMBL/GenBank/DDBJ databases">
        <title>Dehalogenimonas formicexedens sp. nov., a chlorinated alkane respiring bacterium isolated from contaminated groundwater.</title>
        <authorList>
            <person name="Key T.A."/>
            <person name="Bowman K.S."/>
            <person name="Lee I."/>
            <person name="Chun J."/>
            <person name="Albuquerque L."/>
            <person name="da Costa M.S."/>
            <person name="Rainey F.A."/>
            <person name="Moe W.M."/>
        </authorList>
    </citation>
    <scope>NUCLEOTIDE SEQUENCE [LARGE SCALE GENOMIC DNA]</scope>
    <source>
        <strain evidence="3">NSZ-14</strain>
    </source>
</reference>